<accession>A0A3M8WLJ7</accession>
<protein>
    <submittedName>
        <fullName evidence="3">IS5 family transposase</fullName>
    </submittedName>
</protein>
<dbReference type="InterPro" id="IPR025161">
    <property type="entry name" value="IS402-like_dom"/>
</dbReference>
<dbReference type="Proteomes" id="UP000275401">
    <property type="component" value="Unassembled WGS sequence"/>
</dbReference>
<dbReference type="PANTHER" id="PTHR30007">
    <property type="entry name" value="PHP DOMAIN PROTEIN"/>
    <property type="match status" value="1"/>
</dbReference>
<feature type="domain" description="Transposase IS4-like" evidence="1">
    <location>
        <begin position="109"/>
        <end position="265"/>
    </location>
</feature>
<dbReference type="Pfam" id="PF01609">
    <property type="entry name" value="DDE_Tnp_1"/>
    <property type="match status" value="1"/>
</dbReference>
<evidence type="ECO:0000313" key="4">
    <source>
        <dbReference type="Proteomes" id="UP000275401"/>
    </source>
</evidence>
<feature type="domain" description="Insertion element IS402-like" evidence="2">
    <location>
        <begin position="14"/>
        <end position="90"/>
    </location>
</feature>
<dbReference type="NCBIfam" id="NF033580">
    <property type="entry name" value="transpos_IS5_3"/>
    <property type="match status" value="1"/>
</dbReference>
<keyword evidence="4" id="KW-1185">Reference proteome</keyword>
<dbReference type="RefSeq" id="WP_123099930.1">
    <property type="nucleotide sequence ID" value="NZ_RIBZ01000154.1"/>
</dbReference>
<dbReference type="Pfam" id="PF13340">
    <property type="entry name" value="DUF4096"/>
    <property type="match status" value="1"/>
</dbReference>
<dbReference type="EMBL" id="RIBZ01000154">
    <property type="protein sequence ID" value="RNG28853.1"/>
    <property type="molecule type" value="Genomic_DNA"/>
</dbReference>
<dbReference type="PANTHER" id="PTHR30007:SF1">
    <property type="entry name" value="BLR1914 PROTEIN"/>
    <property type="match status" value="1"/>
</dbReference>
<evidence type="ECO:0000259" key="1">
    <source>
        <dbReference type="Pfam" id="PF01609"/>
    </source>
</evidence>
<evidence type="ECO:0000313" key="3">
    <source>
        <dbReference type="EMBL" id="RNG28853.1"/>
    </source>
</evidence>
<gene>
    <name evidence="3" type="ORF">EEJ42_11650</name>
</gene>
<evidence type="ECO:0000259" key="2">
    <source>
        <dbReference type="Pfam" id="PF13340"/>
    </source>
</evidence>
<dbReference type="GO" id="GO:0006313">
    <property type="term" value="P:DNA transposition"/>
    <property type="evidence" value="ECO:0007669"/>
    <property type="project" value="InterPro"/>
</dbReference>
<dbReference type="AlphaFoldDB" id="A0A3M8WLJ7"/>
<dbReference type="GO" id="GO:0003677">
    <property type="term" value="F:DNA binding"/>
    <property type="evidence" value="ECO:0007669"/>
    <property type="project" value="InterPro"/>
</dbReference>
<proteinExistence type="predicted"/>
<reference evidence="3 4" key="1">
    <citation type="submission" date="2018-11" db="EMBL/GenBank/DDBJ databases">
        <title>The Potential of Streptomyces as Biocontrol Agents against the Tomato grey mould, Botrytis cinerea (Gray mold) Frontiers in Microbiology.</title>
        <authorList>
            <person name="Li D."/>
        </authorList>
    </citation>
    <scope>NUCLEOTIDE SEQUENCE [LARGE SCALE GENOMIC DNA]</scope>
    <source>
        <strain evidence="3 4">NEAU-LD23</strain>
    </source>
</reference>
<sequence length="275" mass="30483">MLVVDADLSKRLVPDELRELVEPMLPSFAARPQGGGTGPCDERAVFTAVVYGLTSGCAWRHLPPTFGTSPATAHRRFTVWTEAGLWRRLHRAVLDELGARGEVDWTSAIVDAASVRAKKGGSLTGPNPVDRGKKGSKLHVLSEAQDIPLAVAVSGANLHDSQVFKPLIPAIPAIRSRRGRRRRRPVKIRADKAYFSADHLAWLRGRGLVPRIARPGIESSERLGRHRWTIERSIAWLFGFRRLTVRYERKDSHFLAFLGLAAALTCYKKLAKCTT</sequence>
<dbReference type="GO" id="GO:0004803">
    <property type="term" value="F:transposase activity"/>
    <property type="evidence" value="ECO:0007669"/>
    <property type="project" value="InterPro"/>
</dbReference>
<name>A0A3M8WLJ7_9ACTN</name>
<dbReference type="InterPro" id="IPR002559">
    <property type="entry name" value="Transposase_11"/>
</dbReference>
<organism evidence="3 4">
    <name type="scientific">Streptomyces botrytidirepellens</name>
    <dbReference type="NCBI Taxonomy" id="2486417"/>
    <lineage>
        <taxon>Bacteria</taxon>
        <taxon>Bacillati</taxon>
        <taxon>Actinomycetota</taxon>
        <taxon>Actinomycetes</taxon>
        <taxon>Kitasatosporales</taxon>
        <taxon>Streptomycetaceae</taxon>
        <taxon>Streptomyces</taxon>
    </lineage>
</organism>
<comment type="caution">
    <text evidence="3">The sequence shown here is derived from an EMBL/GenBank/DDBJ whole genome shotgun (WGS) entry which is preliminary data.</text>
</comment>